<dbReference type="InterPro" id="IPR051852">
    <property type="entry name" value="Alpha-type_PK"/>
</dbReference>
<keyword evidence="5" id="KW-0067">ATP-binding</keyword>
<keyword evidence="4 7" id="KW-0418">Kinase</keyword>
<evidence type="ECO:0000256" key="2">
    <source>
        <dbReference type="ARBA" id="ARBA00022679"/>
    </source>
</evidence>
<sequence>MTRDCAECGRTLPQSSYTANQYSKGAGVSRCAAFVDGLSTDSPPRAVGNAGRHNTSSHAIFTTEDLDNPFASGAFRWVAKGEYTNGPREGQPCVAKWFKTGVVFSQDFFLLDIKAVDKSLDIVNKFNEFNIASKAVVINVPEVWEFSRQASSNRAGSKTVTEPYIENYVKFNSNSGWTDSSQGWPEIMQALSHFSYHITGGNFVLCDLQGGIYQQHVVLSHPVILSRNREYGVTDLGPDGISTFFSQHRSNLFCRSDWTAPVAPRQILRVVPGTTMMGH</sequence>
<gene>
    <name evidence="7" type="ORF">QBC37DRAFT_388202</name>
</gene>
<feature type="domain" description="Alpha-type protein kinase" evidence="6">
    <location>
        <begin position="42"/>
        <end position="265"/>
    </location>
</feature>
<dbReference type="SUPFAM" id="SSF56112">
    <property type="entry name" value="Protein kinase-like (PK-like)"/>
    <property type="match status" value="1"/>
</dbReference>
<keyword evidence="3" id="KW-0547">Nucleotide-binding</keyword>
<protein>
    <submittedName>
        <fullName evidence="7">Kinase-like domain-containing protein</fullName>
    </submittedName>
</protein>
<dbReference type="PANTHER" id="PTHR45992">
    <property type="entry name" value="EUKARYOTIC ELONGATION FACTOR 2 KINASE-RELATED"/>
    <property type="match status" value="1"/>
</dbReference>
<keyword evidence="8" id="KW-1185">Reference proteome</keyword>
<dbReference type="EMBL" id="MU858113">
    <property type="protein sequence ID" value="KAK4213187.1"/>
    <property type="molecule type" value="Genomic_DNA"/>
</dbReference>
<evidence type="ECO:0000313" key="8">
    <source>
        <dbReference type="Proteomes" id="UP001301769"/>
    </source>
</evidence>
<dbReference type="PROSITE" id="PS51158">
    <property type="entry name" value="ALPHA_KINASE"/>
    <property type="match status" value="1"/>
</dbReference>
<dbReference type="GO" id="GO:0005524">
    <property type="term" value="F:ATP binding"/>
    <property type="evidence" value="ECO:0007669"/>
    <property type="project" value="UniProtKB-KW"/>
</dbReference>
<dbReference type="InterPro" id="IPR004166">
    <property type="entry name" value="a-kinase_dom"/>
</dbReference>
<keyword evidence="1" id="KW-0723">Serine/threonine-protein kinase</keyword>
<evidence type="ECO:0000256" key="5">
    <source>
        <dbReference type="ARBA" id="ARBA00022840"/>
    </source>
</evidence>
<evidence type="ECO:0000256" key="3">
    <source>
        <dbReference type="ARBA" id="ARBA00022741"/>
    </source>
</evidence>
<comment type="caution">
    <text evidence="7">The sequence shown here is derived from an EMBL/GenBank/DDBJ whole genome shotgun (WGS) entry which is preliminary data.</text>
</comment>
<dbReference type="Gene3D" id="3.20.200.10">
    <property type="entry name" value="MHCK/EF2 kinase"/>
    <property type="match status" value="1"/>
</dbReference>
<dbReference type="SMART" id="SM00811">
    <property type="entry name" value="Alpha_kinase"/>
    <property type="match status" value="1"/>
</dbReference>
<evidence type="ECO:0000259" key="6">
    <source>
        <dbReference type="PROSITE" id="PS51158"/>
    </source>
</evidence>
<evidence type="ECO:0000256" key="1">
    <source>
        <dbReference type="ARBA" id="ARBA00022527"/>
    </source>
</evidence>
<evidence type="ECO:0000256" key="4">
    <source>
        <dbReference type="ARBA" id="ARBA00022777"/>
    </source>
</evidence>
<dbReference type="Pfam" id="PF02816">
    <property type="entry name" value="Alpha_kinase"/>
    <property type="match status" value="1"/>
</dbReference>
<dbReference type="InterPro" id="IPR011009">
    <property type="entry name" value="Kinase-like_dom_sf"/>
</dbReference>
<dbReference type="Proteomes" id="UP001301769">
    <property type="component" value="Unassembled WGS sequence"/>
</dbReference>
<dbReference type="GO" id="GO:0004674">
    <property type="term" value="F:protein serine/threonine kinase activity"/>
    <property type="evidence" value="ECO:0007669"/>
    <property type="project" value="UniProtKB-KW"/>
</dbReference>
<evidence type="ECO:0000313" key="7">
    <source>
        <dbReference type="EMBL" id="KAK4213187.1"/>
    </source>
</evidence>
<name>A0AAN7B7R2_9PEZI</name>
<dbReference type="CDD" id="cd17509">
    <property type="entry name" value="Alpha_kinase"/>
    <property type="match status" value="1"/>
</dbReference>
<dbReference type="PANTHER" id="PTHR45992:SF11">
    <property type="entry name" value="ALPHA-TYPE PROTEIN KINASE DOMAIN-CONTAINING PROTEIN"/>
    <property type="match status" value="1"/>
</dbReference>
<reference evidence="7" key="2">
    <citation type="submission" date="2023-05" db="EMBL/GenBank/DDBJ databases">
        <authorList>
            <consortium name="Lawrence Berkeley National Laboratory"/>
            <person name="Steindorff A."/>
            <person name="Hensen N."/>
            <person name="Bonometti L."/>
            <person name="Westerberg I."/>
            <person name="Brannstrom I.O."/>
            <person name="Guillou S."/>
            <person name="Cros-Aarteil S."/>
            <person name="Calhoun S."/>
            <person name="Haridas S."/>
            <person name="Kuo A."/>
            <person name="Mondo S."/>
            <person name="Pangilinan J."/>
            <person name="Riley R."/>
            <person name="Labutti K."/>
            <person name="Andreopoulos B."/>
            <person name="Lipzen A."/>
            <person name="Chen C."/>
            <person name="Yanf M."/>
            <person name="Daum C."/>
            <person name="Ng V."/>
            <person name="Clum A."/>
            <person name="Ohm R."/>
            <person name="Martin F."/>
            <person name="Silar P."/>
            <person name="Natvig D."/>
            <person name="Lalanne C."/>
            <person name="Gautier V."/>
            <person name="Ament-Velasquez S.L."/>
            <person name="Kruys A."/>
            <person name="Hutchinson M.I."/>
            <person name="Powell A.J."/>
            <person name="Barry K."/>
            <person name="Miller A.N."/>
            <person name="Grigoriev I.V."/>
            <person name="Debuchy R."/>
            <person name="Gladieux P."/>
            <person name="Thoren M.H."/>
            <person name="Johannesson H."/>
        </authorList>
    </citation>
    <scope>NUCLEOTIDE SEQUENCE</scope>
    <source>
        <strain evidence="7">PSN293</strain>
    </source>
</reference>
<reference evidence="7" key="1">
    <citation type="journal article" date="2023" name="Mol. Phylogenet. Evol.">
        <title>Genome-scale phylogeny and comparative genomics of the fungal order Sordariales.</title>
        <authorList>
            <person name="Hensen N."/>
            <person name="Bonometti L."/>
            <person name="Westerberg I."/>
            <person name="Brannstrom I.O."/>
            <person name="Guillou S."/>
            <person name="Cros-Aarteil S."/>
            <person name="Calhoun S."/>
            <person name="Haridas S."/>
            <person name="Kuo A."/>
            <person name="Mondo S."/>
            <person name="Pangilinan J."/>
            <person name="Riley R."/>
            <person name="LaButti K."/>
            <person name="Andreopoulos B."/>
            <person name="Lipzen A."/>
            <person name="Chen C."/>
            <person name="Yan M."/>
            <person name="Daum C."/>
            <person name="Ng V."/>
            <person name="Clum A."/>
            <person name="Steindorff A."/>
            <person name="Ohm R.A."/>
            <person name="Martin F."/>
            <person name="Silar P."/>
            <person name="Natvig D.O."/>
            <person name="Lalanne C."/>
            <person name="Gautier V."/>
            <person name="Ament-Velasquez S.L."/>
            <person name="Kruys A."/>
            <person name="Hutchinson M.I."/>
            <person name="Powell A.J."/>
            <person name="Barry K."/>
            <person name="Miller A.N."/>
            <person name="Grigoriev I.V."/>
            <person name="Debuchy R."/>
            <person name="Gladieux P."/>
            <person name="Hiltunen Thoren M."/>
            <person name="Johannesson H."/>
        </authorList>
    </citation>
    <scope>NUCLEOTIDE SEQUENCE</scope>
    <source>
        <strain evidence="7">PSN293</strain>
    </source>
</reference>
<organism evidence="7 8">
    <name type="scientific">Rhypophila decipiens</name>
    <dbReference type="NCBI Taxonomy" id="261697"/>
    <lineage>
        <taxon>Eukaryota</taxon>
        <taxon>Fungi</taxon>
        <taxon>Dikarya</taxon>
        <taxon>Ascomycota</taxon>
        <taxon>Pezizomycotina</taxon>
        <taxon>Sordariomycetes</taxon>
        <taxon>Sordariomycetidae</taxon>
        <taxon>Sordariales</taxon>
        <taxon>Naviculisporaceae</taxon>
        <taxon>Rhypophila</taxon>
    </lineage>
</organism>
<keyword evidence="2" id="KW-0808">Transferase</keyword>
<accession>A0AAN7B7R2</accession>
<proteinExistence type="predicted"/>
<dbReference type="AlphaFoldDB" id="A0AAN7B7R2"/>